<evidence type="ECO:0000256" key="3">
    <source>
        <dbReference type="ARBA" id="ARBA00023002"/>
    </source>
</evidence>
<dbReference type="Gene3D" id="2.140.10.10">
    <property type="entry name" value="Quinoprotein alcohol dehydrogenase-like superfamily"/>
    <property type="match status" value="1"/>
</dbReference>
<reference evidence="5" key="1">
    <citation type="submission" date="2018-05" db="EMBL/GenBank/DDBJ databases">
        <authorList>
            <person name="Lanie J.A."/>
            <person name="Ng W.-L."/>
            <person name="Kazmierczak K.M."/>
            <person name="Andrzejewski T.M."/>
            <person name="Davidsen T.M."/>
            <person name="Wayne K.J."/>
            <person name="Tettelin H."/>
            <person name="Glass J.I."/>
            <person name="Rusch D."/>
            <person name="Podicherti R."/>
            <person name="Tsui H.-C.T."/>
            <person name="Winkler M.E."/>
        </authorList>
    </citation>
    <scope>NUCLEOTIDE SEQUENCE</scope>
</reference>
<keyword evidence="3" id="KW-0560">Oxidoreductase</keyword>
<dbReference type="InterPro" id="IPR018391">
    <property type="entry name" value="PQQ_b-propeller_rpt"/>
</dbReference>
<evidence type="ECO:0000256" key="2">
    <source>
        <dbReference type="ARBA" id="ARBA00008156"/>
    </source>
</evidence>
<organism evidence="5">
    <name type="scientific">marine metagenome</name>
    <dbReference type="NCBI Taxonomy" id="408172"/>
    <lineage>
        <taxon>unclassified sequences</taxon>
        <taxon>metagenomes</taxon>
        <taxon>ecological metagenomes</taxon>
    </lineage>
</organism>
<dbReference type="AlphaFoldDB" id="A0A381U562"/>
<comment type="similarity">
    <text evidence="2">Belongs to the bacterial PQQ dehydrogenase family.</text>
</comment>
<feature type="domain" description="Pyrrolo-quinoline quinone repeat" evidence="4">
    <location>
        <begin position="463"/>
        <end position="528"/>
    </location>
</feature>
<dbReference type="SUPFAM" id="SSF50998">
    <property type="entry name" value="Quinoprotein alcohol dehydrogenase-like"/>
    <property type="match status" value="1"/>
</dbReference>
<gene>
    <name evidence="5" type="ORF">METZ01_LOCUS75582</name>
</gene>
<dbReference type="InterPro" id="IPR002372">
    <property type="entry name" value="PQQ_rpt_dom"/>
</dbReference>
<evidence type="ECO:0000259" key="4">
    <source>
        <dbReference type="Pfam" id="PF01011"/>
    </source>
</evidence>
<accession>A0A381U562</accession>
<protein>
    <recommendedName>
        <fullName evidence="4">Pyrrolo-quinoline quinone repeat domain-containing protein</fullName>
    </recommendedName>
</protein>
<dbReference type="Pfam" id="PF01011">
    <property type="entry name" value="PQQ"/>
    <property type="match status" value="2"/>
</dbReference>
<evidence type="ECO:0000256" key="1">
    <source>
        <dbReference type="ARBA" id="ARBA00001931"/>
    </source>
</evidence>
<feature type="domain" description="Pyrrolo-quinoline quinone repeat" evidence="4">
    <location>
        <begin position="44"/>
        <end position="326"/>
    </location>
</feature>
<evidence type="ECO:0000313" key="5">
    <source>
        <dbReference type="EMBL" id="SVA22728.1"/>
    </source>
</evidence>
<sequence>MTARFTLVFLVLTLFFSSSIATAQVENYRPVTDQMLQDPNPADWLNWRRTLDAQAHSPLDQITADNVGDLRLVWSWALRAGPQQTTPLVHDGVMYVANPGEIVQAIDAATGNLIWEYERGAEAPGNSFGGPPAGRMHRNISMYEDKIFLNTADAHVVAIDARTGTEVWETDIDQGVGYQFSSGSIVADGKVVSGLTGCGRYREESCYIVGLDARSGEELWRTSTIALPGQRGGDSWGDLPPMFRAGSDSWIPGSYDPVSRTLFHGTSQAKPWARAVRGTDGDALYTNSTLALDPDTGEMKWYYQHLPGETLDMDEVFERVLVDYDDRRSVFTMGKIAVLWEMALETGRFRNAHDLGYQTVADIDPQTGQVTYLEGTIPEIGEEVYWCPSTSGFKSWRAMSYYPELETFFIPINLNCETAVFGPVDRVAGGGGTGPVRRTNHHHPDSGEQLGEFLAMSMRTGEVQWRRRFRTPITSAALTTAGGLAIAGGWDRDIFAFDVGSGDTLWSTKLPTSIQGFPITYAVNGKQYLAIPTGSGGASWGGMLPAQLTPEATRPVGGNGLFVFALPD</sequence>
<dbReference type="EMBL" id="UINC01005658">
    <property type="protein sequence ID" value="SVA22728.1"/>
    <property type="molecule type" value="Genomic_DNA"/>
</dbReference>
<proteinExistence type="inferred from homology"/>
<dbReference type="InterPro" id="IPR011047">
    <property type="entry name" value="Quinoprotein_ADH-like_sf"/>
</dbReference>
<comment type="cofactor">
    <cofactor evidence="1">
        <name>pyrroloquinoline quinone</name>
        <dbReference type="ChEBI" id="CHEBI:58442"/>
    </cofactor>
</comment>
<dbReference type="PANTHER" id="PTHR32303">
    <property type="entry name" value="QUINOPROTEIN ALCOHOL DEHYDROGENASE (CYTOCHROME C)"/>
    <property type="match status" value="1"/>
</dbReference>
<dbReference type="SMART" id="SM00564">
    <property type="entry name" value="PQQ"/>
    <property type="match status" value="5"/>
</dbReference>
<dbReference type="GO" id="GO:0016491">
    <property type="term" value="F:oxidoreductase activity"/>
    <property type="evidence" value="ECO:0007669"/>
    <property type="project" value="UniProtKB-KW"/>
</dbReference>
<name>A0A381U562_9ZZZZ</name>